<dbReference type="InterPro" id="IPR008984">
    <property type="entry name" value="SMAD_FHA_dom_sf"/>
</dbReference>
<reference evidence="3" key="1">
    <citation type="journal article" date="2023" name="Antonie Van Leeuwenhoek">
        <title>Mesoterricola silvestris gen. nov., sp. nov., Mesoterricola sediminis sp. nov., Geothrix oryzae sp. nov., Geothrix edaphica sp. nov., Geothrix rubra sp. nov., and Geothrix limicola sp. nov., six novel members of Acidobacteriota isolated from soils.</title>
        <authorList>
            <person name="Itoh H."/>
            <person name="Sugisawa Y."/>
            <person name="Mise K."/>
            <person name="Xu Z."/>
            <person name="Kuniyasu M."/>
            <person name="Ushijima N."/>
            <person name="Kawano K."/>
            <person name="Kobayashi E."/>
            <person name="Shiratori Y."/>
            <person name="Masuda Y."/>
            <person name="Senoo K."/>
        </authorList>
    </citation>
    <scope>NUCLEOTIDE SEQUENCE</scope>
    <source>
        <strain evidence="3">Red802</strain>
    </source>
</reference>
<dbReference type="PANTHER" id="PTHR43156:SF2">
    <property type="entry name" value="STAGE II SPORULATION PROTEIN E"/>
    <property type="match status" value="1"/>
</dbReference>
<dbReference type="InterPro" id="IPR029016">
    <property type="entry name" value="GAF-like_dom_sf"/>
</dbReference>
<dbReference type="SMART" id="SM00331">
    <property type="entry name" value="PP2C_SIG"/>
    <property type="match status" value="1"/>
</dbReference>
<sequence>MTPLTLLLPGRPPLLLRGEEGRAWHFGRSHENEVVFLDGGLSRRHARIVLQDGTARLEDLGSRNGTFVNDEQIQAPRALQGGDDIRMGSVRIHVTHGSQGPDVRIQARDRPDSQQSLIMSLAQARKAWTPAQDRDRTGAVIRALQALSLELIKDVPADALLAQVLDQLWTLLGPWRAAILMKEPSGELRLVVSRASEGQATILLPRSLVEAALERQEAVLFRELGLDLASPSILLSGITSAIVTPLEYEGTVLGLLYLDARPPRDSFSEQDLGLATTFAHLASAKLEQARLREAELSRRKVDHELGLARQIQQGLLPGFPPEIPGYQLYGNNLPSRQVSGDLFGWWPRGDGRWLIALADVSGKGLGPGLVMASLAAFLEAWAGRDLSTDTLAFHLSKALARHTDGRRFVTAFLVLLDPATGAVTYTNAGHNPAFLLSPEGACLELEAQGLPLAMLPGRPYGSATITLPPGGLLALYTDGITEAANAKDEEYTPERLKAFLQAKAAAPLEAVDAELMAELDAHAQGTPFADDRTLLLLRRS</sequence>
<dbReference type="Gene3D" id="3.60.40.10">
    <property type="entry name" value="PPM-type phosphatase domain"/>
    <property type="match status" value="1"/>
</dbReference>
<accession>A0ABQ5PZI1</accession>
<dbReference type="Proteomes" id="UP001165044">
    <property type="component" value="Unassembled WGS sequence"/>
</dbReference>
<dbReference type="SMART" id="SM00065">
    <property type="entry name" value="GAF"/>
    <property type="match status" value="1"/>
</dbReference>
<dbReference type="PANTHER" id="PTHR43156">
    <property type="entry name" value="STAGE II SPORULATION PROTEIN E-RELATED"/>
    <property type="match status" value="1"/>
</dbReference>
<dbReference type="InterPro" id="IPR052016">
    <property type="entry name" value="Bact_Sigma-Reg"/>
</dbReference>
<gene>
    <name evidence="3" type="ORF">GETHED_22340</name>
</gene>
<dbReference type="InterPro" id="IPR036457">
    <property type="entry name" value="PPM-type-like_dom_sf"/>
</dbReference>
<dbReference type="EMBL" id="BSDC01000003">
    <property type="protein sequence ID" value="GLH67870.1"/>
    <property type="molecule type" value="Genomic_DNA"/>
</dbReference>
<keyword evidence="1" id="KW-0378">Hydrolase</keyword>
<name>A0ABQ5PZI1_9BACT</name>
<dbReference type="SUPFAM" id="SSF49879">
    <property type="entry name" value="SMAD/FHA domain"/>
    <property type="match status" value="1"/>
</dbReference>
<dbReference type="Pfam" id="PF00498">
    <property type="entry name" value="FHA"/>
    <property type="match status" value="1"/>
</dbReference>
<dbReference type="InterPro" id="IPR003018">
    <property type="entry name" value="GAF"/>
</dbReference>
<evidence type="ECO:0000313" key="3">
    <source>
        <dbReference type="EMBL" id="GLH67870.1"/>
    </source>
</evidence>
<organism evidence="3 4">
    <name type="scientific">Geothrix edaphica</name>
    <dbReference type="NCBI Taxonomy" id="2927976"/>
    <lineage>
        <taxon>Bacteria</taxon>
        <taxon>Pseudomonadati</taxon>
        <taxon>Acidobacteriota</taxon>
        <taxon>Holophagae</taxon>
        <taxon>Holophagales</taxon>
        <taxon>Holophagaceae</taxon>
        <taxon>Geothrix</taxon>
    </lineage>
</organism>
<dbReference type="InterPro" id="IPR000253">
    <property type="entry name" value="FHA_dom"/>
</dbReference>
<dbReference type="RefSeq" id="WP_285609345.1">
    <property type="nucleotide sequence ID" value="NZ_BSDC01000003.1"/>
</dbReference>
<keyword evidence="4" id="KW-1185">Reference proteome</keyword>
<comment type="caution">
    <text evidence="3">The sequence shown here is derived from an EMBL/GenBank/DDBJ whole genome shotgun (WGS) entry which is preliminary data.</text>
</comment>
<dbReference type="CDD" id="cd00060">
    <property type="entry name" value="FHA"/>
    <property type="match status" value="1"/>
</dbReference>
<dbReference type="SUPFAM" id="SSF81606">
    <property type="entry name" value="PP2C-like"/>
    <property type="match status" value="1"/>
</dbReference>
<evidence type="ECO:0000313" key="4">
    <source>
        <dbReference type="Proteomes" id="UP001165044"/>
    </source>
</evidence>
<dbReference type="Gene3D" id="3.30.450.40">
    <property type="match status" value="1"/>
</dbReference>
<dbReference type="PROSITE" id="PS50006">
    <property type="entry name" value="FHA_DOMAIN"/>
    <property type="match status" value="1"/>
</dbReference>
<protein>
    <recommendedName>
        <fullName evidence="2">FHA domain-containing protein</fullName>
    </recommendedName>
</protein>
<evidence type="ECO:0000259" key="2">
    <source>
        <dbReference type="PROSITE" id="PS50006"/>
    </source>
</evidence>
<dbReference type="Pfam" id="PF07228">
    <property type="entry name" value="SpoIIE"/>
    <property type="match status" value="1"/>
</dbReference>
<feature type="domain" description="FHA" evidence="2">
    <location>
        <begin position="24"/>
        <end position="73"/>
    </location>
</feature>
<evidence type="ECO:0000256" key="1">
    <source>
        <dbReference type="ARBA" id="ARBA00022801"/>
    </source>
</evidence>
<dbReference type="Gene3D" id="2.60.200.20">
    <property type="match status" value="1"/>
</dbReference>
<dbReference type="SMART" id="SM00240">
    <property type="entry name" value="FHA"/>
    <property type="match status" value="1"/>
</dbReference>
<dbReference type="SUPFAM" id="SSF55781">
    <property type="entry name" value="GAF domain-like"/>
    <property type="match status" value="1"/>
</dbReference>
<dbReference type="InterPro" id="IPR001932">
    <property type="entry name" value="PPM-type_phosphatase-like_dom"/>
</dbReference>
<proteinExistence type="predicted"/>
<dbReference type="Pfam" id="PF01590">
    <property type="entry name" value="GAF"/>
    <property type="match status" value="1"/>
</dbReference>